<dbReference type="Proteomes" id="UP000230750">
    <property type="component" value="Unassembled WGS sequence"/>
</dbReference>
<dbReference type="SMART" id="SM00060">
    <property type="entry name" value="FN3"/>
    <property type="match status" value="2"/>
</dbReference>
<dbReference type="PANTHER" id="PTHR26391:SF18">
    <property type="entry name" value="PROTEIN KINASE RECEPTOR TIE-1, PUTATIVE-RELATED"/>
    <property type="match status" value="1"/>
</dbReference>
<proteinExistence type="predicted"/>
<protein>
    <recommendedName>
        <fullName evidence="1">Fibronectin type-III domain-containing protein</fullName>
    </recommendedName>
</protein>
<feature type="domain" description="Fibronectin type-III" evidence="1">
    <location>
        <begin position="352"/>
        <end position="452"/>
    </location>
</feature>
<dbReference type="AlphaFoldDB" id="A0A2G8JDI7"/>
<name>A0A2G8JDI7_STIJA</name>
<dbReference type="EMBL" id="MRZV01002400">
    <property type="protein sequence ID" value="PIK33795.1"/>
    <property type="molecule type" value="Genomic_DNA"/>
</dbReference>
<sequence length="455" mass="48989">MEPAAYRPVTVSLGSVTDIQESVQDHHEAVEVDGQVLIVRCTGTPTGCTDGWRGRTCQEECVAGTFGANCDNTCHCQSGECNRFTGTCTGDTTDCMSGWRDSSCHQECGARTFGANCDNTCHCQSGECDKFTGICTGNTTDCMRGWRGSSCHQECGARTFGANCDNTCHCQSGECDRLTGTCTGRTTDCTSGWTGSICQEECGARTFGANCDNTCHCQSGECDRLTGTCTGRTTDCTSGWTGSICQEALLTTAPEEVTKGSLSITISWPAWNGDNNARDPPVVGYIPYHKNTLAAKWIPGSSDPVQTLNFTFSDLTPDTNYSFRVTVVREGKGEGSTSPELVVKTTCAVPSSPTNLTLETFEGEQDRLTISWQMPSSQDIKCSSGVTQMTLYYSNNMEQGSEVSEVITDVSNTYTFNVSLEEGEYTFQLSMTTAGGESSKSQPIYHSITGEYNFP</sequence>
<dbReference type="SUPFAM" id="SSF49265">
    <property type="entry name" value="Fibronectin type III"/>
    <property type="match status" value="1"/>
</dbReference>
<dbReference type="PANTHER" id="PTHR26391">
    <property type="entry name" value="INACTIVE TYROSINE-PROTEIN KINASE 7"/>
    <property type="match status" value="1"/>
</dbReference>
<dbReference type="Gene3D" id="2.170.300.10">
    <property type="entry name" value="Tie2 ligand-binding domain superfamily"/>
    <property type="match status" value="4"/>
</dbReference>
<dbReference type="STRING" id="307972.A0A2G8JDI7"/>
<dbReference type="PROSITE" id="PS50853">
    <property type="entry name" value="FN3"/>
    <property type="match status" value="2"/>
</dbReference>
<reference evidence="2 3" key="1">
    <citation type="journal article" date="2017" name="PLoS Biol.">
        <title>The sea cucumber genome provides insights into morphological evolution and visceral regeneration.</title>
        <authorList>
            <person name="Zhang X."/>
            <person name="Sun L."/>
            <person name="Yuan J."/>
            <person name="Sun Y."/>
            <person name="Gao Y."/>
            <person name="Zhang L."/>
            <person name="Li S."/>
            <person name="Dai H."/>
            <person name="Hamel J.F."/>
            <person name="Liu C."/>
            <person name="Yu Y."/>
            <person name="Liu S."/>
            <person name="Lin W."/>
            <person name="Guo K."/>
            <person name="Jin S."/>
            <person name="Xu P."/>
            <person name="Storey K.B."/>
            <person name="Huan P."/>
            <person name="Zhang T."/>
            <person name="Zhou Y."/>
            <person name="Zhang J."/>
            <person name="Lin C."/>
            <person name="Li X."/>
            <person name="Xing L."/>
            <person name="Huo D."/>
            <person name="Sun M."/>
            <person name="Wang L."/>
            <person name="Mercier A."/>
            <person name="Li F."/>
            <person name="Yang H."/>
            <person name="Xiang J."/>
        </authorList>
    </citation>
    <scope>NUCLEOTIDE SEQUENCE [LARGE SCALE GENOMIC DNA]</scope>
    <source>
        <strain evidence="2">Shaxun</strain>
        <tissue evidence="2">Muscle</tissue>
    </source>
</reference>
<evidence type="ECO:0000313" key="2">
    <source>
        <dbReference type="EMBL" id="PIK33795.1"/>
    </source>
</evidence>
<accession>A0A2G8JDI7</accession>
<dbReference type="Gene3D" id="2.60.40.10">
    <property type="entry name" value="Immunoglobulins"/>
    <property type="match status" value="2"/>
</dbReference>
<dbReference type="InterPro" id="IPR003961">
    <property type="entry name" value="FN3_dom"/>
</dbReference>
<gene>
    <name evidence="2" type="ORF">BSL78_29390</name>
</gene>
<keyword evidence="3" id="KW-1185">Reference proteome</keyword>
<feature type="domain" description="Fibronectin type-III" evidence="1">
    <location>
        <begin position="250"/>
        <end position="348"/>
    </location>
</feature>
<organism evidence="2 3">
    <name type="scientific">Stichopus japonicus</name>
    <name type="common">Sea cucumber</name>
    <dbReference type="NCBI Taxonomy" id="307972"/>
    <lineage>
        <taxon>Eukaryota</taxon>
        <taxon>Metazoa</taxon>
        <taxon>Echinodermata</taxon>
        <taxon>Eleutherozoa</taxon>
        <taxon>Echinozoa</taxon>
        <taxon>Holothuroidea</taxon>
        <taxon>Aspidochirotacea</taxon>
        <taxon>Aspidochirotida</taxon>
        <taxon>Stichopodidae</taxon>
        <taxon>Apostichopus</taxon>
    </lineage>
</organism>
<dbReference type="CDD" id="cd00063">
    <property type="entry name" value="FN3"/>
    <property type="match status" value="2"/>
</dbReference>
<evidence type="ECO:0000259" key="1">
    <source>
        <dbReference type="PROSITE" id="PS50853"/>
    </source>
</evidence>
<dbReference type="OrthoDB" id="6043889at2759"/>
<evidence type="ECO:0000313" key="3">
    <source>
        <dbReference type="Proteomes" id="UP000230750"/>
    </source>
</evidence>
<dbReference type="InterPro" id="IPR013783">
    <property type="entry name" value="Ig-like_fold"/>
</dbReference>
<comment type="caution">
    <text evidence="2">The sequence shown here is derived from an EMBL/GenBank/DDBJ whole genome shotgun (WGS) entry which is preliminary data.</text>
</comment>
<dbReference type="InterPro" id="IPR036116">
    <property type="entry name" value="FN3_sf"/>
</dbReference>